<dbReference type="InterPro" id="IPR003593">
    <property type="entry name" value="AAA+_ATPase"/>
</dbReference>
<keyword evidence="4 6" id="KW-0067">ATP-binding</keyword>
<feature type="domain" description="ABC transporter" evidence="5">
    <location>
        <begin position="6"/>
        <end position="238"/>
    </location>
</feature>
<protein>
    <submittedName>
        <fullName evidence="6">Metal ABC transporter ATP-binding protein</fullName>
    </submittedName>
</protein>
<dbReference type="RefSeq" id="WP_377345459.1">
    <property type="nucleotide sequence ID" value="NZ_JBHLTP010000003.1"/>
</dbReference>
<comment type="similarity">
    <text evidence="1">Belongs to the ABC transporter superfamily.</text>
</comment>
<dbReference type="InterPro" id="IPR003439">
    <property type="entry name" value="ABC_transporter-like_ATP-bd"/>
</dbReference>
<evidence type="ECO:0000313" key="7">
    <source>
        <dbReference type="Proteomes" id="UP001589836"/>
    </source>
</evidence>
<dbReference type="InterPro" id="IPR027417">
    <property type="entry name" value="P-loop_NTPase"/>
</dbReference>
<reference evidence="6 7" key="1">
    <citation type="submission" date="2024-09" db="EMBL/GenBank/DDBJ databases">
        <authorList>
            <person name="Sun Q."/>
            <person name="Mori K."/>
        </authorList>
    </citation>
    <scope>NUCLEOTIDE SEQUENCE [LARGE SCALE GENOMIC DNA]</scope>
    <source>
        <strain evidence="6 7">NCAIM B.02529</strain>
    </source>
</reference>
<keyword evidence="2" id="KW-0813">Transport</keyword>
<dbReference type="PROSITE" id="PS50893">
    <property type="entry name" value="ABC_TRANSPORTER_2"/>
    <property type="match status" value="1"/>
</dbReference>
<name>A0ABV6LKS6_9BACI</name>
<dbReference type="Pfam" id="PF00005">
    <property type="entry name" value="ABC_tran"/>
    <property type="match status" value="1"/>
</dbReference>
<dbReference type="GO" id="GO:0005524">
    <property type="term" value="F:ATP binding"/>
    <property type="evidence" value="ECO:0007669"/>
    <property type="project" value="UniProtKB-KW"/>
</dbReference>
<evidence type="ECO:0000256" key="3">
    <source>
        <dbReference type="ARBA" id="ARBA00022741"/>
    </source>
</evidence>
<evidence type="ECO:0000256" key="1">
    <source>
        <dbReference type="ARBA" id="ARBA00005417"/>
    </source>
</evidence>
<dbReference type="EMBL" id="JBHLTP010000003">
    <property type="protein sequence ID" value="MFC0522937.1"/>
    <property type="molecule type" value="Genomic_DNA"/>
</dbReference>
<dbReference type="SMART" id="SM00382">
    <property type="entry name" value="AAA"/>
    <property type="match status" value="1"/>
</dbReference>
<dbReference type="Gene3D" id="3.40.50.300">
    <property type="entry name" value="P-loop containing nucleotide triphosphate hydrolases"/>
    <property type="match status" value="1"/>
</dbReference>
<comment type="caution">
    <text evidence="6">The sequence shown here is derived from an EMBL/GenBank/DDBJ whole genome shotgun (WGS) entry which is preliminary data.</text>
</comment>
<proteinExistence type="inferred from homology"/>
<dbReference type="PROSITE" id="PS00211">
    <property type="entry name" value="ABC_TRANSPORTER_1"/>
    <property type="match status" value="1"/>
</dbReference>
<dbReference type="Proteomes" id="UP001589836">
    <property type="component" value="Unassembled WGS sequence"/>
</dbReference>
<sequence length="257" mass="28741">MKQTIIEVNNLSVNYGNVTALSDVNLSIYEKEFLTIIGPNGGGKSTLLKAMLGLIAPSSGTIDINKTSESNRKARLGYVPQFSNLDKRFPITVYDLVIMGRFYKKIGPFHRYTKKDKQAAWDTINRLGLKDLTDRQIGELSGGQFQRVLVARALVSNPHVLMLDEPTASVDKSSSEDIYHLLTELKKEMTIIVVSHDTTVVSSYTESVACLNQSLHYHGDSELPEEVIYETYGTNVDIISHANKVKHRVLTNHEEVE</sequence>
<organism evidence="6 7">
    <name type="scientific">Pontibacillus salicampi</name>
    <dbReference type="NCBI Taxonomy" id="1449801"/>
    <lineage>
        <taxon>Bacteria</taxon>
        <taxon>Bacillati</taxon>
        <taxon>Bacillota</taxon>
        <taxon>Bacilli</taxon>
        <taxon>Bacillales</taxon>
        <taxon>Bacillaceae</taxon>
        <taxon>Pontibacillus</taxon>
    </lineage>
</organism>
<keyword evidence="3" id="KW-0547">Nucleotide-binding</keyword>
<dbReference type="PANTHER" id="PTHR42734">
    <property type="entry name" value="METAL TRANSPORT SYSTEM ATP-BINDING PROTEIN TM_0124-RELATED"/>
    <property type="match status" value="1"/>
</dbReference>
<keyword evidence="7" id="KW-1185">Reference proteome</keyword>
<dbReference type="InterPro" id="IPR050153">
    <property type="entry name" value="Metal_Ion_Import_ABC"/>
</dbReference>
<dbReference type="CDD" id="cd03235">
    <property type="entry name" value="ABC_Metallic_Cations"/>
    <property type="match status" value="1"/>
</dbReference>
<accession>A0ABV6LKS6</accession>
<evidence type="ECO:0000313" key="6">
    <source>
        <dbReference type="EMBL" id="MFC0522937.1"/>
    </source>
</evidence>
<evidence type="ECO:0000256" key="2">
    <source>
        <dbReference type="ARBA" id="ARBA00022448"/>
    </source>
</evidence>
<dbReference type="PANTHER" id="PTHR42734:SF17">
    <property type="entry name" value="METAL TRANSPORT SYSTEM ATP-BINDING PROTEIN TM_0124-RELATED"/>
    <property type="match status" value="1"/>
</dbReference>
<evidence type="ECO:0000259" key="5">
    <source>
        <dbReference type="PROSITE" id="PS50893"/>
    </source>
</evidence>
<evidence type="ECO:0000256" key="4">
    <source>
        <dbReference type="ARBA" id="ARBA00022840"/>
    </source>
</evidence>
<dbReference type="InterPro" id="IPR017871">
    <property type="entry name" value="ABC_transporter-like_CS"/>
</dbReference>
<gene>
    <name evidence="6" type="ORF">ACFFGV_04940</name>
</gene>
<dbReference type="SUPFAM" id="SSF52540">
    <property type="entry name" value="P-loop containing nucleoside triphosphate hydrolases"/>
    <property type="match status" value="1"/>
</dbReference>